<sequence length="434" mass="49748">MPPSQDITAESFKFKRPIQSTGKRKGPSLVQQRKRPRRGLSQQQPITTTGNRSFPTTTTMDLSSLEDSDHEPVSSTERAHVLKGVVMVIDRQLWEAQRLCQLAIAMGAETSEAMNKRVTHVVHSPITTAGTSKQQSSHTRVPRLVTQALGACKRLVSPQWVMDCYEQKKRLGESYYPFDTDPSRVAHRLSYQLEEEEDENHVKKNRKIKKQDDDDNPFQIDPKVYQVSSDEEEEEENQPEEVRRRRQHQEDDHTTDDEGEGDQHVPSAEYYDEEQSIQNAQQPPDSPTQSQADGQQQNDDEEDEVLLRRKEKRSAAISKILQAVKESKERKQQQQQQQQQQYHQHPHQQQTSETHEEIGSSSLGTDDLQVGYLGTEERMQVWYGEQSFYNNDDISLLLSSPPKEAAAGSSTSNRRRVTTTLPSSSTRRISRQKK</sequence>
<organism evidence="3 4">
    <name type="scientific">Phascolomyces articulosus</name>
    <dbReference type="NCBI Taxonomy" id="60185"/>
    <lineage>
        <taxon>Eukaryota</taxon>
        <taxon>Fungi</taxon>
        <taxon>Fungi incertae sedis</taxon>
        <taxon>Mucoromycota</taxon>
        <taxon>Mucoromycotina</taxon>
        <taxon>Mucoromycetes</taxon>
        <taxon>Mucorales</taxon>
        <taxon>Lichtheimiaceae</taxon>
        <taxon>Phascolomyces</taxon>
    </lineage>
</organism>
<dbReference type="Pfam" id="PF00533">
    <property type="entry name" value="BRCT"/>
    <property type="match status" value="1"/>
</dbReference>
<feature type="region of interest" description="Disordered" evidence="1">
    <location>
        <begin position="398"/>
        <end position="434"/>
    </location>
</feature>
<feature type="compositionally biased region" description="Low complexity" evidence="1">
    <location>
        <begin position="333"/>
        <end position="350"/>
    </location>
</feature>
<dbReference type="InterPro" id="IPR036420">
    <property type="entry name" value="BRCT_dom_sf"/>
</dbReference>
<proteinExistence type="predicted"/>
<feature type="domain" description="BRCT" evidence="2">
    <location>
        <begin position="77"/>
        <end position="178"/>
    </location>
</feature>
<evidence type="ECO:0000313" key="3">
    <source>
        <dbReference type="EMBL" id="KAI9248497.1"/>
    </source>
</evidence>
<name>A0AAD5PAA7_9FUNG</name>
<dbReference type="Gene3D" id="3.40.50.10190">
    <property type="entry name" value="BRCT domain"/>
    <property type="match status" value="1"/>
</dbReference>
<dbReference type="EMBL" id="JAIXMP010000038">
    <property type="protein sequence ID" value="KAI9248497.1"/>
    <property type="molecule type" value="Genomic_DNA"/>
</dbReference>
<dbReference type="AlphaFoldDB" id="A0AAD5PAA7"/>
<evidence type="ECO:0000259" key="2">
    <source>
        <dbReference type="PROSITE" id="PS50172"/>
    </source>
</evidence>
<feature type="compositionally biased region" description="Acidic residues" evidence="1">
    <location>
        <begin position="229"/>
        <end position="239"/>
    </location>
</feature>
<accession>A0AAD5PAA7</accession>
<evidence type="ECO:0000256" key="1">
    <source>
        <dbReference type="SAM" id="MobiDB-lite"/>
    </source>
</evidence>
<dbReference type="PROSITE" id="PS50172">
    <property type="entry name" value="BRCT"/>
    <property type="match status" value="1"/>
</dbReference>
<reference evidence="3" key="1">
    <citation type="journal article" date="2022" name="IScience">
        <title>Evolution of zygomycete secretomes and the origins of terrestrial fungal ecologies.</title>
        <authorList>
            <person name="Chang Y."/>
            <person name="Wang Y."/>
            <person name="Mondo S."/>
            <person name="Ahrendt S."/>
            <person name="Andreopoulos W."/>
            <person name="Barry K."/>
            <person name="Beard J."/>
            <person name="Benny G.L."/>
            <person name="Blankenship S."/>
            <person name="Bonito G."/>
            <person name="Cuomo C."/>
            <person name="Desiro A."/>
            <person name="Gervers K.A."/>
            <person name="Hundley H."/>
            <person name="Kuo A."/>
            <person name="LaButti K."/>
            <person name="Lang B.F."/>
            <person name="Lipzen A."/>
            <person name="O'Donnell K."/>
            <person name="Pangilinan J."/>
            <person name="Reynolds N."/>
            <person name="Sandor L."/>
            <person name="Smith M.E."/>
            <person name="Tsang A."/>
            <person name="Grigoriev I.V."/>
            <person name="Stajich J.E."/>
            <person name="Spatafora J.W."/>
        </authorList>
    </citation>
    <scope>NUCLEOTIDE SEQUENCE</scope>
    <source>
        <strain evidence="3">RSA 2281</strain>
    </source>
</reference>
<comment type="caution">
    <text evidence="3">The sequence shown here is derived from an EMBL/GenBank/DDBJ whole genome shotgun (WGS) entry which is preliminary data.</text>
</comment>
<feature type="region of interest" description="Disordered" evidence="1">
    <location>
        <begin position="193"/>
        <end position="368"/>
    </location>
</feature>
<feature type="compositionally biased region" description="Polar residues" evidence="1">
    <location>
        <begin position="276"/>
        <end position="294"/>
    </location>
</feature>
<evidence type="ECO:0000313" key="4">
    <source>
        <dbReference type="Proteomes" id="UP001209540"/>
    </source>
</evidence>
<dbReference type="SUPFAM" id="SSF52113">
    <property type="entry name" value="BRCT domain"/>
    <property type="match status" value="1"/>
</dbReference>
<dbReference type="Proteomes" id="UP001209540">
    <property type="component" value="Unassembled WGS sequence"/>
</dbReference>
<keyword evidence="4" id="KW-1185">Reference proteome</keyword>
<feature type="compositionally biased region" description="Basic residues" evidence="1">
    <location>
        <begin position="22"/>
        <end position="38"/>
    </location>
</feature>
<feature type="region of interest" description="Disordered" evidence="1">
    <location>
        <begin position="1"/>
        <end position="76"/>
    </location>
</feature>
<gene>
    <name evidence="3" type="ORF">BDA99DRAFT_542482</name>
</gene>
<feature type="compositionally biased region" description="Polar residues" evidence="1">
    <location>
        <begin position="40"/>
        <end position="62"/>
    </location>
</feature>
<feature type="compositionally biased region" description="Basic and acidic residues" evidence="1">
    <location>
        <begin position="240"/>
        <end position="252"/>
    </location>
</feature>
<dbReference type="InterPro" id="IPR001357">
    <property type="entry name" value="BRCT_dom"/>
</dbReference>
<protein>
    <recommendedName>
        <fullName evidence="2">BRCT domain-containing protein</fullName>
    </recommendedName>
</protein>
<reference evidence="3" key="2">
    <citation type="submission" date="2023-02" db="EMBL/GenBank/DDBJ databases">
        <authorList>
            <consortium name="DOE Joint Genome Institute"/>
            <person name="Mondo S.J."/>
            <person name="Chang Y."/>
            <person name="Wang Y."/>
            <person name="Ahrendt S."/>
            <person name="Andreopoulos W."/>
            <person name="Barry K."/>
            <person name="Beard J."/>
            <person name="Benny G.L."/>
            <person name="Blankenship S."/>
            <person name="Bonito G."/>
            <person name="Cuomo C."/>
            <person name="Desiro A."/>
            <person name="Gervers K.A."/>
            <person name="Hundley H."/>
            <person name="Kuo A."/>
            <person name="LaButti K."/>
            <person name="Lang B.F."/>
            <person name="Lipzen A."/>
            <person name="O'Donnell K."/>
            <person name="Pangilinan J."/>
            <person name="Reynolds N."/>
            <person name="Sandor L."/>
            <person name="Smith M.W."/>
            <person name="Tsang A."/>
            <person name="Grigoriev I.V."/>
            <person name="Stajich J.E."/>
            <person name="Spatafora J.W."/>
        </authorList>
    </citation>
    <scope>NUCLEOTIDE SEQUENCE</scope>
    <source>
        <strain evidence="3">RSA 2281</strain>
    </source>
</reference>